<dbReference type="OrthoDB" id="9029067at2"/>
<reference evidence="2 3" key="1">
    <citation type="submission" date="2016-01" db="EMBL/GenBank/DDBJ databases">
        <authorList>
            <person name="Peeters C."/>
        </authorList>
    </citation>
    <scope>NUCLEOTIDE SEQUENCE [LARGE SCALE GENOMIC DNA]</scope>
    <source>
        <strain evidence="2">LMG 29315</strain>
    </source>
</reference>
<evidence type="ECO:0000313" key="3">
    <source>
        <dbReference type="Proteomes" id="UP000198263"/>
    </source>
</evidence>
<evidence type="ECO:0000256" key="1">
    <source>
        <dbReference type="SAM" id="SignalP"/>
    </source>
</evidence>
<keyword evidence="3" id="KW-1185">Reference proteome</keyword>
<name>A0A658QUC3_9BURK</name>
<accession>A0A658QUC3</accession>
<organism evidence="2 3">
    <name type="scientific">Caballeronia concitans</name>
    <dbReference type="NCBI Taxonomy" id="1777133"/>
    <lineage>
        <taxon>Bacteria</taxon>
        <taxon>Pseudomonadati</taxon>
        <taxon>Pseudomonadota</taxon>
        <taxon>Betaproteobacteria</taxon>
        <taxon>Burkholderiales</taxon>
        <taxon>Burkholderiaceae</taxon>
        <taxon>Caballeronia</taxon>
    </lineage>
</organism>
<keyword evidence="1" id="KW-0732">Signal</keyword>
<sequence length="141" mass="15345">MKRKIVLAMMAGVLITQAGCTTQVRSLPMPPSAQTQSAKDVTLYFGDQKHANVKTMLGKKEVAVRVARTMDGQDATCNIAFAKALDQLRDYAREQHADAVINVRTRFQHTETTSGTEFICGSSNNGSTLAVRGDVVKLDVE</sequence>
<dbReference type="AlphaFoldDB" id="A0A658QUC3"/>
<comment type="caution">
    <text evidence="2">The sequence shown here is derived from an EMBL/GenBank/DDBJ whole genome shotgun (WGS) entry which is preliminary data.</text>
</comment>
<feature type="signal peptide" evidence="1">
    <location>
        <begin position="1"/>
        <end position="18"/>
    </location>
</feature>
<dbReference type="EMBL" id="FCNV02000002">
    <property type="protein sequence ID" value="SAL22069.1"/>
    <property type="molecule type" value="Genomic_DNA"/>
</dbReference>
<feature type="chain" id="PRO_5024922114" evidence="1">
    <location>
        <begin position="19"/>
        <end position="141"/>
    </location>
</feature>
<evidence type="ECO:0000313" key="2">
    <source>
        <dbReference type="EMBL" id="SAL22069.1"/>
    </source>
</evidence>
<dbReference type="Proteomes" id="UP000198263">
    <property type="component" value="Unassembled WGS sequence"/>
</dbReference>
<gene>
    <name evidence="2" type="ORF">AWB72_01544</name>
</gene>
<proteinExistence type="predicted"/>
<protein>
    <submittedName>
        <fullName evidence="2">Signal peptide protein</fullName>
    </submittedName>
</protein>
<dbReference type="RefSeq" id="WP_040049771.1">
    <property type="nucleotide sequence ID" value="NZ_FCNV02000002.1"/>
</dbReference>